<gene>
    <name evidence="1" type="ORF">PHYPA_030112</name>
</gene>
<organism evidence="1">
    <name type="scientific">Physcomitrium patens</name>
    <name type="common">Spreading-leaved earth moss</name>
    <name type="synonym">Physcomitrella patens</name>
    <dbReference type="NCBI Taxonomy" id="3218"/>
    <lineage>
        <taxon>Eukaryota</taxon>
        <taxon>Viridiplantae</taxon>
        <taxon>Streptophyta</taxon>
        <taxon>Embryophyta</taxon>
        <taxon>Bryophyta</taxon>
        <taxon>Bryophytina</taxon>
        <taxon>Bryopsida</taxon>
        <taxon>Funariidae</taxon>
        <taxon>Funariales</taxon>
        <taxon>Funariaceae</taxon>
        <taxon>Physcomitrium</taxon>
    </lineage>
</organism>
<evidence type="ECO:0000313" key="1">
    <source>
        <dbReference type="EMBL" id="PNR26631.1"/>
    </source>
</evidence>
<dbReference type="EMBL" id="ABEU02000026">
    <property type="protein sequence ID" value="PNR26631.1"/>
    <property type="molecule type" value="Genomic_DNA"/>
</dbReference>
<dbReference type="EnsemblPlants" id="Pp3c26_1910V3.1">
    <property type="protein sequence ID" value="PAC:32918674.CDS.1"/>
    <property type="gene ID" value="Pp3c26_1910"/>
</dbReference>
<evidence type="ECO:0000313" key="2">
    <source>
        <dbReference type="EnsemblPlants" id="PAC:32918674.CDS.1"/>
    </source>
</evidence>
<dbReference type="Proteomes" id="UP000006727">
    <property type="component" value="Chromosome 26"/>
</dbReference>
<reference evidence="2" key="3">
    <citation type="submission" date="2020-12" db="UniProtKB">
        <authorList>
            <consortium name="EnsemblPlants"/>
        </authorList>
    </citation>
    <scope>IDENTIFICATION</scope>
</reference>
<reference evidence="1 3" key="1">
    <citation type="journal article" date="2008" name="Science">
        <title>The Physcomitrella genome reveals evolutionary insights into the conquest of land by plants.</title>
        <authorList>
            <person name="Rensing S."/>
            <person name="Lang D."/>
            <person name="Zimmer A."/>
            <person name="Terry A."/>
            <person name="Salamov A."/>
            <person name="Shapiro H."/>
            <person name="Nishiyama T."/>
            <person name="Perroud P.-F."/>
            <person name="Lindquist E."/>
            <person name="Kamisugi Y."/>
            <person name="Tanahashi T."/>
            <person name="Sakakibara K."/>
            <person name="Fujita T."/>
            <person name="Oishi K."/>
            <person name="Shin-I T."/>
            <person name="Kuroki Y."/>
            <person name="Toyoda A."/>
            <person name="Suzuki Y."/>
            <person name="Hashimoto A."/>
            <person name="Yamaguchi K."/>
            <person name="Sugano A."/>
            <person name="Kohara Y."/>
            <person name="Fujiyama A."/>
            <person name="Anterola A."/>
            <person name="Aoki S."/>
            <person name="Ashton N."/>
            <person name="Barbazuk W.B."/>
            <person name="Barker E."/>
            <person name="Bennetzen J."/>
            <person name="Bezanilla M."/>
            <person name="Blankenship R."/>
            <person name="Cho S.H."/>
            <person name="Dutcher S."/>
            <person name="Estelle M."/>
            <person name="Fawcett J.A."/>
            <person name="Gundlach H."/>
            <person name="Hanada K."/>
            <person name="Heyl A."/>
            <person name="Hicks K.A."/>
            <person name="Hugh J."/>
            <person name="Lohr M."/>
            <person name="Mayer K."/>
            <person name="Melkozernov A."/>
            <person name="Murata T."/>
            <person name="Nelson D."/>
            <person name="Pils B."/>
            <person name="Prigge M."/>
            <person name="Reiss B."/>
            <person name="Renner T."/>
            <person name="Rombauts S."/>
            <person name="Rushton P."/>
            <person name="Sanderfoot A."/>
            <person name="Schween G."/>
            <person name="Shiu S.-H."/>
            <person name="Stueber K."/>
            <person name="Theodoulou F.L."/>
            <person name="Tu H."/>
            <person name="Van de Peer Y."/>
            <person name="Verrier P.J."/>
            <person name="Waters E."/>
            <person name="Wood A."/>
            <person name="Yang L."/>
            <person name="Cove D."/>
            <person name="Cuming A."/>
            <person name="Hasebe M."/>
            <person name="Lucas S."/>
            <person name="Mishler D.B."/>
            <person name="Reski R."/>
            <person name="Grigoriev I."/>
            <person name="Quatrano R.S."/>
            <person name="Boore J.L."/>
        </authorList>
    </citation>
    <scope>NUCLEOTIDE SEQUENCE [LARGE SCALE GENOMIC DNA]</scope>
    <source>
        <strain evidence="2 3">cv. Gransden 2004</strain>
    </source>
</reference>
<proteinExistence type="predicted"/>
<accession>A0A2K1IBH5</accession>
<sequence length="80" mass="8809">MAFVARDEPRWSSTHDATRVVVAGSMAVPCSFLQRRYIAQSALPLRRSTSIACPLDRTCTPLPPSSNEPSIPLISLWDPL</sequence>
<evidence type="ECO:0000313" key="3">
    <source>
        <dbReference type="Proteomes" id="UP000006727"/>
    </source>
</evidence>
<name>A0A2K1IBH5_PHYPA</name>
<dbReference type="InParanoid" id="A0A2K1IBH5"/>
<dbReference type="PaxDb" id="3218-PP1S1710_1V6.1"/>
<dbReference type="Gramene" id="Pp3c26_1910V3.1">
    <property type="protein sequence ID" value="PAC:32918674.CDS.1"/>
    <property type="gene ID" value="Pp3c26_1910"/>
</dbReference>
<protein>
    <submittedName>
        <fullName evidence="1 2">Uncharacterized protein</fullName>
    </submittedName>
</protein>
<keyword evidence="3" id="KW-1185">Reference proteome</keyword>
<feature type="non-terminal residue" evidence="1">
    <location>
        <position position="80"/>
    </location>
</feature>
<reference evidence="1 3" key="2">
    <citation type="journal article" date="2018" name="Plant J.">
        <title>The Physcomitrella patens chromosome-scale assembly reveals moss genome structure and evolution.</title>
        <authorList>
            <person name="Lang D."/>
            <person name="Ullrich K.K."/>
            <person name="Murat F."/>
            <person name="Fuchs J."/>
            <person name="Jenkins J."/>
            <person name="Haas F.B."/>
            <person name="Piednoel M."/>
            <person name="Gundlach H."/>
            <person name="Van Bel M."/>
            <person name="Meyberg R."/>
            <person name="Vives C."/>
            <person name="Morata J."/>
            <person name="Symeonidi A."/>
            <person name="Hiss M."/>
            <person name="Muchero W."/>
            <person name="Kamisugi Y."/>
            <person name="Saleh O."/>
            <person name="Blanc G."/>
            <person name="Decker E.L."/>
            <person name="van Gessel N."/>
            <person name="Grimwood J."/>
            <person name="Hayes R.D."/>
            <person name="Graham S.W."/>
            <person name="Gunter L.E."/>
            <person name="McDaniel S.F."/>
            <person name="Hoernstein S.N.W."/>
            <person name="Larsson A."/>
            <person name="Li F.W."/>
            <person name="Perroud P.F."/>
            <person name="Phillips J."/>
            <person name="Ranjan P."/>
            <person name="Rokshar D.S."/>
            <person name="Rothfels C.J."/>
            <person name="Schneider L."/>
            <person name="Shu S."/>
            <person name="Stevenson D.W."/>
            <person name="Thummler F."/>
            <person name="Tillich M."/>
            <person name="Villarreal Aguilar J.C."/>
            <person name="Widiez T."/>
            <person name="Wong G.K."/>
            <person name="Wymore A."/>
            <person name="Zhang Y."/>
            <person name="Zimmer A.D."/>
            <person name="Quatrano R.S."/>
            <person name="Mayer K.F.X."/>
            <person name="Goodstein D."/>
            <person name="Casacuberta J.M."/>
            <person name="Vandepoele K."/>
            <person name="Reski R."/>
            <person name="Cuming A.C."/>
            <person name="Tuskan G.A."/>
            <person name="Maumus F."/>
            <person name="Salse J."/>
            <person name="Schmutz J."/>
            <person name="Rensing S.A."/>
        </authorList>
    </citation>
    <scope>NUCLEOTIDE SEQUENCE [LARGE SCALE GENOMIC DNA]</scope>
    <source>
        <strain evidence="2 3">cv. Gransden 2004</strain>
    </source>
</reference>
<dbReference type="AlphaFoldDB" id="A0A2K1IBH5"/>